<feature type="compositionally biased region" description="Low complexity" evidence="1">
    <location>
        <begin position="444"/>
        <end position="453"/>
    </location>
</feature>
<feature type="region of interest" description="Disordered" evidence="1">
    <location>
        <begin position="321"/>
        <end position="360"/>
    </location>
</feature>
<proteinExistence type="predicted"/>
<comment type="caution">
    <text evidence="2">The sequence shown here is derived from an EMBL/GenBank/DDBJ whole genome shotgun (WGS) entry which is preliminary data.</text>
</comment>
<dbReference type="PANTHER" id="PTHR45725:SF18">
    <property type="entry name" value="ORC1-LIKE AAA ATPASE DOMAIN-CONTAINING PROTEIN"/>
    <property type="match status" value="1"/>
</dbReference>
<feature type="region of interest" description="Disordered" evidence="1">
    <location>
        <begin position="225"/>
        <end position="249"/>
    </location>
</feature>
<dbReference type="EMBL" id="JAEHOC010000001">
    <property type="protein sequence ID" value="KAG2446199.1"/>
    <property type="molecule type" value="Genomic_DNA"/>
</dbReference>
<reference evidence="2" key="1">
    <citation type="journal article" date="2020" name="bioRxiv">
        <title>Comparative genomics of Chlamydomonas.</title>
        <authorList>
            <person name="Craig R.J."/>
            <person name="Hasan A.R."/>
            <person name="Ness R.W."/>
            <person name="Keightley P.D."/>
        </authorList>
    </citation>
    <scope>NUCLEOTIDE SEQUENCE</scope>
    <source>
        <strain evidence="2">SAG 7.73</strain>
    </source>
</reference>
<dbReference type="Pfam" id="PF02458">
    <property type="entry name" value="Transferase"/>
    <property type="match status" value="1"/>
</dbReference>
<organism evidence="2 3">
    <name type="scientific">Chlamydomonas incerta</name>
    <dbReference type="NCBI Taxonomy" id="51695"/>
    <lineage>
        <taxon>Eukaryota</taxon>
        <taxon>Viridiplantae</taxon>
        <taxon>Chlorophyta</taxon>
        <taxon>core chlorophytes</taxon>
        <taxon>Chlorophyceae</taxon>
        <taxon>CS clade</taxon>
        <taxon>Chlamydomonadales</taxon>
        <taxon>Chlamydomonadaceae</taxon>
        <taxon>Chlamydomonas</taxon>
    </lineage>
</organism>
<dbReference type="PANTHER" id="PTHR45725">
    <property type="entry name" value="FORMIN HOMOLOGY 2 FAMILY MEMBER"/>
    <property type="match status" value="1"/>
</dbReference>
<gene>
    <name evidence="2" type="ORF">HXX76_000792</name>
</gene>
<keyword evidence="3" id="KW-1185">Reference proteome</keyword>
<evidence type="ECO:0000313" key="2">
    <source>
        <dbReference type="EMBL" id="KAG2446199.1"/>
    </source>
</evidence>
<sequence>MSELDQVLHDASSFGLQLLFRQSLVAPLLQAALEDAVTDLPWFAGRLVTIKGGREFDVACCNSGARLLVASTPATLAEVAAVLRSSAAFPVPGCASILNPYPPMLLPVDTDAIVRQKLPLAAVLLLHLRGGGALLLVSAYHGIVDFEALQSLAAHLSAAYNRRLAAWQQQAEAGDLLLGQQTAAGVGVRPPGPPPAANPRTGAFFHPHWAADVLAAAEAAEVAAAPAATGAGTHPPPAPPAAGGGAAPARPENYVMAQPRQMAAVVFHYIREVFVRGGGLEGRVVRVPAARLEQLKEQANRELQEQRQGQELEGGRIELHASSGGAAAGPHAGGQPPPPPSAEPQSQQKAAGRNGSGGAVGAATWVSARDAASARITQLLHALPVRRQGPMILLQIANMRGRMGTRLVGHTSTAAAAAATAATNDDDKHAAGGRGRGEPPSGPPAAAAAASAAKQGPAGAGAGLLLPRHQLGNMAYGVWLEHACPSAERLGHLAATIRTAITHHMAPQFRNALAHLRSLLAAPGADARRLTVTIVVGWRRRVECLFALEGPLLINHWIIRHELWQFGPEPPLEVLPAGDGSIPNLFLTVDSPPPTAAAEAAVAAAGAGAPPAAAAAAAAAGGSSSRSDLVMVVLLHKLAWRQLDAATGGDLAAAL</sequence>
<evidence type="ECO:0000256" key="1">
    <source>
        <dbReference type="SAM" id="MobiDB-lite"/>
    </source>
</evidence>
<dbReference type="Gene3D" id="3.30.559.10">
    <property type="entry name" value="Chloramphenicol acetyltransferase-like domain"/>
    <property type="match status" value="2"/>
</dbReference>
<name>A0A836B3G0_CHLIN</name>
<feature type="region of interest" description="Disordered" evidence="1">
    <location>
        <begin position="418"/>
        <end position="453"/>
    </location>
</feature>
<feature type="compositionally biased region" description="Low complexity" evidence="1">
    <location>
        <begin position="321"/>
        <end position="334"/>
    </location>
</feature>
<protein>
    <submittedName>
        <fullName evidence="2">Uncharacterized protein</fullName>
    </submittedName>
</protein>
<dbReference type="InterPro" id="IPR023213">
    <property type="entry name" value="CAT-like_dom_sf"/>
</dbReference>
<dbReference type="InterPro" id="IPR051425">
    <property type="entry name" value="Formin_Homology"/>
</dbReference>
<dbReference type="AlphaFoldDB" id="A0A836B3G0"/>
<dbReference type="OrthoDB" id="545084at2759"/>
<dbReference type="Proteomes" id="UP000650467">
    <property type="component" value="Unassembled WGS sequence"/>
</dbReference>
<accession>A0A836B3G0</accession>
<evidence type="ECO:0000313" key="3">
    <source>
        <dbReference type="Proteomes" id="UP000650467"/>
    </source>
</evidence>